<feature type="region of interest" description="Disordered" evidence="1">
    <location>
        <begin position="64"/>
        <end position="85"/>
    </location>
</feature>
<comment type="caution">
    <text evidence="2">The sequence shown here is derived from an EMBL/GenBank/DDBJ whole genome shotgun (WGS) entry which is preliminary data.</text>
</comment>
<evidence type="ECO:0000313" key="3">
    <source>
        <dbReference type="Proteomes" id="UP001595909"/>
    </source>
</evidence>
<accession>A0ABV9RFU1</accession>
<name>A0ABV9RFU1_9PSEU</name>
<evidence type="ECO:0000313" key="2">
    <source>
        <dbReference type="EMBL" id="MFC4833074.1"/>
    </source>
</evidence>
<feature type="compositionally biased region" description="Low complexity" evidence="1">
    <location>
        <begin position="75"/>
        <end position="85"/>
    </location>
</feature>
<dbReference type="EMBL" id="JBHSIM010000023">
    <property type="protein sequence ID" value="MFC4833074.1"/>
    <property type="molecule type" value="Genomic_DNA"/>
</dbReference>
<dbReference type="RefSeq" id="WP_274187194.1">
    <property type="nucleotide sequence ID" value="NZ_BAABHN010000023.1"/>
</dbReference>
<reference evidence="3" key="1">
    <citation type="journal article" date="2019" name="Int. J. Syst. Evol. Microbiol.">
        <title>The Global Catalogue of Microorganisms (GCM) 10K type strain sequencing project: providing services to taxonomists for standard genome sequencing and annotation.</title>
        <authorList>
            <consortium name="The Broad Institute Genomics Platform"/>
            <consortium name="The Broad Institute Genome Sequencing Center for Infectious Disease"/>
            <person name="Wu L."/>
            <person name="Ma J."/>
        </authorList>
    </citation>
    <scope>NUCLEOTIDE SEQUENCE [LARGE SCALE GENOMIC DNA]</scope>
    <source>
        <strain evidence="3">CCUG 50347</strain>
    </source>
</reference>
<protein>
    <recommendedName>
        <fullName evidence="4">Lipocalin-like domain-containing protein</fullName>
    </recommendedName>
</protein>
<evidence type="ECO:0008006" key="4">
    <source>
        <dbReference type="Google" id="ProtNLM"/>
    </source>
</evidence>
<organism evidence="2 3">
    <name type="scientific">Actinomycetospora chibensis</name>
    <dbReference type="NCBI Taxonomy" id="663606"/>
    <lineage>
        <taxon>Bacteria</taxon>
        <taxon>Bacillati</taxon>
        <taxon>Actinomycetota</taxon>
        <taxon>Actinomycetes</taxon>
        <taxon>Pseudonocardiales</taxon>
        <taxon>Pseudonocardiaceae</taxon>
        <taxon>Actinomycetospora</taxon>
    </lineage>
</organism>
<dbReference type="Proteomes" id="UP001595909">
    <property type="component" value="Unassembled WGS sequence"/>
</dbReference>
<evidence type="ECO:0000256" key="1">
    <source>
        <dbReference type="SAM" id="MobiDB-lite"/>
    </source>
</evidence>
<gene>
    <name evidence="2" type="ORF">ACFPEL_11710</name>
</gene>
<keyword evidence="3" id="KW-1185">Reference proteome</keyword>
<proteinExistence type="predicted"/>
<sequence>MSSTTTGNGTTSTPTDIREFGHELWAYLTGKGAVIEYELDNMSVEVPQTTGPDSPRATWKMHGTLRIRTSDQDSRGSLGSASSSA</sequence>